<dbReference type="InterPro" id="IPR050528">
    <property type="entry name" value="L-type_Lectin-RKs"/>
</dbReference>
<evidence type="ECO:0000256" key="6">
    <source>
        <dbReference type="ARBA" id="ARBA00022527"/>
    </source>
</evidence>
<reference evidence="22 23" key="1">
    <citation type="journal article" date="2023" name="G3 (Bethesda)">
        <title>A haplotype-resolved chromosome-scale genome for Quercus rubra L. provides insights into the genetics of adaptive traits for red oak species.</title>
        <authorList>
            <person name="Kapoor B."/>
            <person name="Jenkins J."/>
            <person name="Schmutz J."/>
            <person name="Zhebentyayeva T."/>
            <person name="Kuelheim C."/>
            <person name="Coggeshall M."/>
            <person name="Heim C."/>
            <person name="Lasky J.R."/>
            <person name="Leites L."/>
            <person name="Islam-Faridi N."/>
            <person name="Romero-Severson J."/>
            <person name="DeLeo V.L."/>
            <person name="Lucas S.M."/>
            <person name="Lazic D."/>
            <person name="Gailing O."/>
            <person name="Carlson J."/>
            <person name="Staton M."/>
        </authorList>
    </citation>
    <scope>NUCLEOTIDE SEQUENCE [LARGE SCALE GENOMIC DNA]</scope>
    <source>
        <strain evidence="22">Pseudo-F2</strain>
    </source>
</reference>
<keyword evidence="23" id="KW-1185">Reference proteome</keyword>
<proteinExistence type="inferred from homology"/>
<dbReference type="EMBL" id="JAXUIC010000003">
    <property type="protein sequence ID" value="KAK4596711.1"/>
    <property type="molecule type" value="Genomic_DNA"/>
</dbReference>
<dbReference type="InterPro" id="IPR001245">
    <property type="entry name" value="Ser-Thr/Tyr_kinase_cat_dom"/>
</dbReference>
<dbReference type="Gene3D" id="3.30.200.20">
    <property type="entry name" value="Phosphorylase Kinase, domain 1"/>
    <property type="match status" value="1"/>
</dbReference>
<dbReference type="GO" id="GO:0005524">
    <property type="term" value="F:ATP binding"/>
    <property type="evidence" value="ECO:0007669"/>
    <property type="project" value="UniProtKB-UniRule"/>
</dbReference>
<evidence type="ECO:0000256" key="7">
    <source>
        <dbReference type="ARBA" id="ARBA00022679"/>
    </source>
</evidence>
<evidence type="ECO:0000256" key="20">
    <source>
        <dbReference type="SAM" id="Phobius"/>
    </source>
</evidence>
<gene>
    <name evidence="22" type="ORF">RGQ29_014659</name>
</gene>
<comment type="similarity">
    <text evidence="2">Belongs to the leguminous lectin family.</text>
</comment>
<comment type="similarity">
    <text evidence="3">In the N-terminal section; belongs to the leguminous lectin family.</text>
</comment>
<feature type="domain" description="Protein kinase" evidence="21">
    <location>
        <begin position="152"/>
        <end position="406"/>
    </location>
</feature>
<keyword evidence="15 20" id="KW-0472">Membrane</keyword>
<evidence type="ECO:0000256" key="2">
    <source>
        <dbReference type="ARBA" id="ARBA00007606"/>
    </source>
</evidence>
<keyword evidence="5" id="KW-1003">Cell membrane</keyword>
<dbReference type="PROSITE" id="PS00108">
    <property type="entry name" value="PROTEIN_KINASE_ST"/>
    <property type="match status" value="1"/>
</dbReference>
<evidence type="ECO:0000256" key="4">
    <source>
        <dbReference type="ARBA" id="ARBA00010217"/>
    </source>
</evidence>
<dbReference type="SUPFAM" id="SSF56112">
    <property type="entry name" value="Protein kinase-like (PK-like)"/>
    <property type="match status" value="1"/>
</dbReference>
<evidence type="ECO:0000256" key="9">
    <source>
        <dbReference type="ARBA" id="ARBA00022729"/>
    </source>
</evidence>
<dbReference type="FunFam" id="1.10.510.10:FF:000240">
    <property type="entry name" value="Lectin-domain containing receptor kinase A4.3"/>
    <property type="match status" value="1"/>
</dbReference>
<evidence type="ECO:0000256" key="19">
    <source>
        <dbReference type="RuleBase" id="RU000304"/>
    </source>
</evidence>
<dbReference type="PROSITE" id="PS00308">
    <property type="entry name" value="LECTIN_LEGUME_ALPHA"/>
    <property type="match status" value="1"/>
</dbReference>
<comment type="similarity">
    <text evidence="19">Belongs to the protein kinase superfamily.</text>
</comment>
<evidence type="ECO:0000256" key="13">
    <source>
        <dbReference type="ARBA" id="ARBA00022840"/>
    </source>
</evidence>
<keyword evidence="9" id="KW-0732">Signal</keyword>
<dbReference type="FunFam" id="3.30.200.20:FF:000168">
    <property type="entry name" value="L-type lectin-domain containing receptor kinase IX.1"/>
    <property type="match status" value="1"/>
</dbReference>
<evidence type="ECO:0000256" key="8">
    <source>
        <dbReference type="ARBA" id="ARBA00022692"/>
    </source>
</evidence>
<evidence type="ECO:0000313" key="22">
    <source>
        <dbReference type="EMBL" id="KAK4596711.1"/>
    </source>
</evidence>
<dbReference type="InterPro" id="IPR013320">
    <property type="entry name" value="ConA-like_dom_sf"/>
</dbReference>
<dbReference type="InterPro" id="IPR017441">
    <property type="entry name" value="Protein_kinase_ATP_BS"/>
</dbReference>
<name>A0AAN7J3N2_QUERU</name>
<dbReference type="Pfam" id="PF07714">
    <property type="entry name" value="PK_Tyr_Ser-Thr"/>
    <property type="match status" value="1"/>
</dbReference>
<comment type="caution">
    <text evidence="22">The sequence shown here is derived from an EMBL/GenBank/DDBJ whole genome shotgun (WGS) entry which is preliminary data.</text>
</comment>
<evidence type="ECO:0000256" key="17">
    <source>
        <dbReference type="ARBA" id="ARBA00023180"/>
    </source>
</evidence>
<evidence type="ECO:0000256" key="10">
    <source>
        <dbReference type="ARBA" id="ARBA00022734"/>
    </source>
</evidence>
<dbReference type="Pfam" id="PF00139">
    <property type="entry name" value="Lectin_legB"/>
    <property type="match status" value="1"/>
</dbReference>
<dbReference type="Gene3D" id="1.10.510.10">
    <property type="entry name" value="Transferase(Phosphotransferase) domain 1"/>
    <property type="match status" value="2"/>
</dbReference>
<dbReference type="PANTHER" id="PTHR27007">
    <property type="match status" value="1"/>
</dbReference>
<dbReference type="PROSITE" id="PS50011">
    <property type="entry name" value="PROTEIN_KINASE_DOM"/>
    <property type="match status" value="1"/>
</dbReference>
<keyword evidence="8 20" id="KW-0812">Transmembrane</keyword>
<evidence type="ECO:0000256" key="11">
    <source>
        <dbReference type="ARBA" id="ARBA00022741"/>
    </source>
</evidence>
<evidence type="ECO:0000256" key="3">
    <source>
        <dbReference type="ARBA" id="ARBA00008536"/>
    </source>
</evidence>
<evidence type="ECO:0000313" key="23">
    <source>
        <dbReference type="Proteomes" id="UP001324115"/>
    </source>
</evidence>
<dbReference type="InterPro" id="IPR001220">
    <property type="entry name" value="Legume_lectin_dom"/>
</dbReference>
<evidence type="ECO:0000256" key="16">
    <source>
        <dbReference type="ARBA" id="ARBA00023170"/>
    </source>
</evidence>
<dbReference type="PROSITE" id="PS00107">
    <property type="entry name" value="PROTEIN_KINASE_ATP"/>
    <property type="match status" value="1"/>
</dbReference>
<evidence type="ECO:0000256" key="5">
    <source>
        <dbReference type="ARBA" id="ARBA00022475"/>
    </source>
</evidence>
<organism evidence="22 23">
    <name type="scientific">Quercus rubra</name>
    <name type="common">Northern red oak</name>
    <name type="synonym">Quercus borealis</name>
    <dbReference type="NCBI Taxonomy" id="3512"/>
    <lineage>
        <taxon>Eukaryota</taxon>
        <taxon>Viridiplantae</taxon>
        <taxon>Streptophyta</taxon>
        <taxon>Embryophyta</taxon>
        <taxon>Tracheophyta</taxon>
        <taxon>Spermatophyta</taxon>
        <taxon>Magnoliopsida</taxon>
        <taxon>eudicotyledons</taxon>
        <taxon>Gunneridae</taxon>
        <taxon>Pentapetalae</taxon>
        <taxon>rosids</taxon>
        <taxon>fabids</taxon>
        <taxon>Fagales</taxon>
        <taxon>Fagaceae</taxon>
        <taxon>Quercus</taxon>
    </lineage>
</organism>
<dbReference type="Gene3D" id="2.60.120.200">
    <property type="match status" value="1"/>
</dbReference>
<accession>A0AAN7J3N2</accession>
<dbReference type="InterPro" id="IPR008271">
    <property type="entry name" value="Ser/Thr_kinase_AS"/>
</dbReference>
<dbReference type="GO" id="GO:0004674">
    <property type="term" value="F:protein serine/threonine kinase activity"/>
    <property type="evidence" value="ECO:0007669"/>
    <property type="project" value="UniProtKB-KW"/>
</dbReference>
<dbReference type="GO" id="GO:0030246">
    <property type="term" value="F:carbohydrate binding"/>
    <property type="evidence" value="ECO:0007669"/>
    <property type="project" value="UniProtKB-KW"/>
</dbReference>
<comment type="subcellular location">
    <subcellularLocation>
        <location evidence="1">Cell membrane</location>
        <topology evidence="1">Single-pass type I membrane protein</topology>
    </subcellularLocation>
</comment>
<evidence type="ECO:0000259" key="21">
    <source>
        <dbReference type="PROSITE" id="PS50011"/>
    </source>
</evidence>
<dbReference type="GO" id="GO:0002229">
    <property type="term" value="P:defense response to oomycetes"/>
    <property type="evidence" value="ECO:0007669"/>
    <property type="project" value="UniProtKB-ARBA"/>
</dbReference>
<dbReference type="GO" id="GO:0005886">
    <property type="term" value="C:plasma membrane"/>
    <property type="evidence" value="ECO:0007669"/>
    <property type="project" value="UniProtKB-SubCell"/>
</dbReference>
<keyword evidence="12" id="KW-0418">Kinase</keyword>
<dbReference type="Proteomes" id="UP001324115">
    <property type="component" value="Unassembled WGS sequence"/>
</dbReference>
<keyword evidence="11 18" id="KW-0547">Nucleotide-binding</keyword>
<feature type="transmembrane region" description="Helical" evidence="20">
    <location>
        <begin position="21"/>
        <end position="38"/>
    </location>
</feature>
<dbReference type="InterPro" id="IPR011009">
    <property type="entry name" value="Kinase-like_dom_sf"/>
</dbReference>
<keyword evidence="16" id="KW-0675">Receptor</keyword>
<evidence type="ECO:0000256" key="15">
    <source>
        <dbReference type="ARBA" id="ARBA00023136"/>
    </source>
</evidence>
<keyword evidence="10" id="KW-0430">Lectin</keyword>
<evidence type="ECO:0000256" key="1">
    <source>
        <dbReference type="ARBA" id="ARBA00004251"/>
    </source>
</evidence>
<feature type="transmembrane region" description="Helical" evidence="20">
    <location>
        <begin position="85"/>
        <end position="109"/>
    </location>
</feature>
<dbReference type="SUPFAM" id="SSF49899">
    <property type="entry name" value="Concanavalin A-like lectins/glucanases"/>
    <property type="match status" value="1"/>
</dbReference>
<keyword evidence="13 18" id="KW-0067">ATP-binding</keyword>
<dbReference type="Pfam" id="PF00069">
    <property type="entry name" value="Pkinase"/>
    <property type="match status" value="1"/>
</dbReference>
<keyword evidence="6 19" id="KW-0723">Serine/threonine-protein kinase</keyword>
<keyword evidence="14 20" id="KW-1133">Transmembrane helix</keyword>
<dbReference type="InterPro" id="IPR000719">
    <property type="entry name" value="Prot_kinase_dom"/>
</dbReference>
<dbReference type="InterPro" id="IPR000985">
    <property type="entry name" value="Lectin_LegA_CS"/>
</dbReference>
<keyword evidence="7" id="KW-0808">Transferase</keyword>
<dbReference type="AlphaFoldDB" id="A0AAN7J3N2"/>
<protein>
    <recommendedName>
        <fullName evidence="21">Protein kinase domain-containing protein</fullName>
    </recommendedName>
</protein>
<keyword evidence="17" id="KW-0325">Glycoprotein</keyword>
<evidence type="ECO:0000256" key="14">
    <source>
        <dbReference type="ARBA" id="ARBA00022989"/>
    </source>
</evidence>
<evidence type="ECO:0000256" key="12">
    <source>
        <dbReference type="ARBA" id="ARBA00022777"/>
    </source>
</evidence>
<dbReference type="SMART" id="SM00220">
    <property type="entry name" value="S_TKc"/>
    <property type="match status" value="1"/>
</dbReference>
<sequence length="465" mass="51793">MATSSKFRWHLGIFPNLKNNIACIYVFSNGNTSLFYIVNLKDVLPEWVSVGFSAATGAGTEFHTILSWSFSSTLEVEDGSRKNNLGLGIGLAVSSAVVCCALGVLWFIFRRRRVSRNTEDLGDDDNMDIEFEKGTGPRRFTYRELLNATNNFTEQGKLGEGGFGGVYKGLLSESNIEVAVKRVSRGSKQGKKENMSEVNIISRLRHKNLVQLIGWCHEQRELLLVYEYMPNKSLDSHLFGAKITLTWPIRYKIAQGLASALLYLHEGWEQCVVHRDIKSSNIMMDSNFNAKLGDFAPECVTTGRASKESDVYSFGVVSLEIACGRKPVEPQAEPSKVRLVEWVWDLYGKDQLLEAVDKGLGMEFDKKQIESLMVVGLWCCHPDPTIRPSVRKVIHVLNFEAPLPNLPSKFPIPMYFGSSMHLCEFSNTSPILTVSCSTNSSMLAGSSKPLLNLGKADVELTSITH</sequence>
<evidence type="ECO:0000256" key="18">
    <source>
        <dbReference type="PROSITE-ProRule" id="PRU10141"/>
    </source>
</evidence>
<comment type="similarity">
    <text evidence="4">In the C-terminal section; belongs to the protein kinase superfamily. Ser/Thr protein kinase family.</text>
</comment>
<feature type="binding site" evidence="18">
    <location>
        <position position="181"/>
    </location>
    <ligand>
        <name>ATP</name>
        <dbReference type="ChEBI" id="CHEBI:30616"/>
    </ligand>
</feature>